<protein>
    <submittedName>
        <fullName evidence="1">DUF2490 domain-containing protein</fullName>
    </submittedName>
</protein>
<evidence type="ECO:0000313" key="2">
    <source>
        <dbReference type="Proteomes" id="UP000307140"/>
    </source>
</evidence>
<dbReference type="InterPro" id="IPR019619">
    <property type="entry name" value="DUF2490"/>
</dbReference>
<gene>
    <name evidence="1" type="ORF">FDT66_02110</name>
</gene>
<dbReference type="AlphaFoldDB" id="A0A5S3NAI4"/>
<dbReference type="Pfam" id="PF10677">
    <property type="entry name" value="DUF2490"/>
    <property type="match status" value="1"/>
</dbReference>
<comment type="caution">
    <text evidence="1">The sequence shown here is derived from an EMBL/GenBank/DDBJ whole genome shotgun (WGS) entry which is preliminary data.</text>
</comment>
<accession>A0A5S3NAI4</accession>
<evidence type="ECO:0000313" key="1">
    <source>
        <dbReference type="EMBL" id="TMM32280.1"/>
    </source>
</evidence>
<name>A0A5S3NAI4_9FLAO</name>
<dbReference type="OrthoDB" id="1121653at2"/>
<proteinExistence type="predicted"/>
<dbReference type="EMBL" id="VANR01000001">
    <property type="protein sequence ID" value="TMM32280.1"/>
    <property type="molecule type" value="Genomic_DNA"/>
</dbReference>
<organism evidence="1 2">
    <name type="scientific">Polaribacter aestuariivivens</name>
    <dbReference type="NCBI Taxonomy" id="2304626"/>
    <lineage>
        <taxon>Bacteria</taxon>
        <taxon>Pseudomonadati</taxon>
        <taxon>Bacteroidota</taxon>
        <taxon>Flavobacteriia</taxon>
        <taxon>Flavobacteriales</taxon>
        <taxon>Flavobacteriaceae</taxon>
    </lineage>
</organism>
<dbReference type="RefSeq" id="WP_138534492.1">
    <property type="nucleotide sequence ID" value="NZ_VANR01000001.1"/>
</dbReference>
<keyword evidence="2" id="KW-1185">Reference proteome</keyword>
<sequence>MKSFLTSLITFFIGFSLFGQSDFNLGLLPKVVVGKKLSDQTKWVNSIESRTIVYDEDYQFSHSLVDVSSILSFKINTNQSVNFGYILRFEDSEIIHRTFQHYNIVSSFSSLKLGHRFAFEQFYQTQKQTTFRTRYRASLEKPLNGERVDVNEFYIKLGNEYLYDFDEDDLEIRFTPYLGYQATKKDKVEFGLDYRLSNFLNNETENRLWIRATWYISL</sequence>
<reference evidence="1 2" key="1">
    <citation type="submission" date="2019-05" db="EMBL/GenBank/DDBJ databases">
        <title>Polaribacter aestuariivivens sp. nov., isolated from a tidal flat.</title>
        <authorList>
            <person name="Yoon J.-H."/>
        </authorList>
    </citation>
    <scope>NUCLEOTIDE SEQUENCE [LARGE SCALE GENOMIC DNA]</scope>
    <source>
        <strain evidence="1 2">DBTF-3</strain>
    </source>
</reference>
<dbReference type="Proteomes" id="UP000307140">
    <property type="component" value="Unassembled WGS sequence"/>
</dbReference>